<evidence type="ECO:0000256" key="3">
    <source>
        <dbReference type="ARBA" id="ARBA00022692"/>
    </source>
</evidence>
<accession>A0A126PYX8</accession>
<dbReference type="PANTHER" id="PTHR43124">
    <property type="entry name" value="PURINE EFFLUX PUMP PBUE"/>
    <property type="match status" value="1"/>
</dbReference>
<comment type="subcellular location">
    <subcellularLocation>
        <location evidence="1">Cell membrane</location>
        <topology evidence="1">Multi-pass membrane protein</topology>
    </subcellularLocation>
</comment>
<feature type="domain" description="Major facilitator superfamily (MFS) profile" evidence="7">
    <location>
        <begin position="13"/>
        <end position="395"/>
    </location>
</feature>
<gene>
    <name evidence="8" type="ORF">AVL55_04240</name>
</gene>
<feature type="transmembrane region" description="Helical" evidence="6">
    <location>
        <begin position="53"/>
        <end position="74"/>
    </location>
</feature>
<dbReference type="GO" id="GO:0022857">
    <property type="term" value="F:transmembrane transporter activity"/>
    <property type="evidence" value="ECO:0007669"/>
    <property type="project" value="InterPro"/>
</dbReference>
<feature type="transmembrane region" description="Helical" evidence="6">
    <location>
        <begin position="168"/>
        <end position="186"/>
    </location>
</feature>
<dbReference type="InterPro" id="IPR020846">
    <property type="entry name" value="MFS_dom"/>
</dbReference>
<feature type="transmembrane region" description="Helical" evidence="6">
    <location>
        <begin position="104"/>
        <end position="124"/>
    </location>
</feature>
<sequence length="395" mass="42573">MKHTMSRHTFYSLTVTFTILSILGQLSTSIYSPFFFDLAAIYHSYVGIIEKSVAVFLIAFSLSQLVSGVACDYLNKQKFLLYGVLVFIAGTLMVALATEENTFLVGRVIQGLGGGVGVSVSRGLSRQIFSEKQLNVSLSFINIAFAIAPAIAPLVGTLIGESFGVSSIFYFVLVMGVFALLLLLSVSTTLKQYMPTTSENVFSDTLALIKSTMVKIVSVGMASGLLYGIVFSFITISPSMIMQQFGLTKTVFSIYSLLATLSFVVGSIINIRLASVSPLFKFKYSSLFIAVLSVLFWLLISPFAIKGLMGILSYCYITFFFIGIAMPCSVTIMLGYSDKSAGFLAALTGFFHLTGATIGAYAVTLISLEPIISFCLSSCGLSVASILICTTLKRN</sequence>
<organism evidence="8 9">
    <name type="scientific">Alteromonas macleodii</name>
    <name type="common">Pseudoalteromonas macleodii</name>
    <dbReference type="NCBI Taxonomy" id="28108"/>
    <lineage>
        <taxon>Bacteria</taxon>
        <taxon>Pseudomonadati</taxon>
        <taxon>Pseudomonadota</taxon>
        <taxon>Gammaproteobacteria</taxon>
        <taxon>Alteromonadales</taxon>
        <taxon>Alteromonadaceae</taxon>
        <taxon>Alteromonas/Salinimonas group</taxon>
        <taxon>Alteromonas</taxon>
    </lineage>
</organism>
<evidence type="ECO:0000313" key="8">
    <source>
        <dbReference type="EMBL" id="AMJ97438.1"/>
    </source>
</evidence>
<proteinExistence type="predicted"/>
<dbReference type="PROSITE" id="PS50850">
    <property type="entry name" value="MFS"/>
    <property type="match status" value="1"/>
</dbReference>
<feature type="transmembrane region" description="Helical" evidence="6">
    <location>
        <begin position="136"/>
        <end position="156"/>
    </location>
</feature>
<evidence type="ECO:0000256" key="5">
    <source>
        <dbReference type="ARBA" id="ARBA00023136"/>
    </source>
</evidence>
<keyword evidence="3 6" id="KW-0812">Transmembrane</keyword>
<dbReference type="AlphaFoldDB" id="A0A126PYX8"/>
<dbReference type="Gene3D" id="1.20.1720.10">
    <property type="entry name" value="Multidrug resistance protein D"/>
    <property type="match status" value="1"/>
</dbReference>
<evidence type="ECO:0000256" key="4">
    <source>
        <dbReference type="ARBA" id="ARBA00022989"/>
    </source>
</evidence>
<feature type="transmembrane region" description="Helical" evidence="6">
    <location>
        <begin position="343"/>
        <end position="365"/>
    </location>
</feature>
<feature type="transmembrane region" description="Helical" evidence="6">
    <location>
        <begin position="371"/>
        <end position="392"/>
    </location>
</feature>
<keyword evidence="4 6" id="KW-1133">Transmembrane helix</keyword>
<feature type="transmembrane region" description="Helical" evidence="6">
    <location>
        <begin position="286"/>
        <end position="305"/>
    </location>
</feature>
<dbReference type="Proteomes" id="UP000063991">
    <property type="component" value="Chromosome"/>
</dbReference>
<evidence type="ECO:0000313" key="9">
    <source>
        <dbReference type="Proteomes" id="UP000063991"/>
    </source>
</evidence>
<feature type="transmembrane region" description="Helical" evidence="6">
    <location>
        <begin position="79"/>
        <end position="98"/>
    </location>
</feature>
<evidence type="ECO:0000256" key="1">
    <source>
        <dbReference type="ARBA" id="ARBA00004651"/>
    </source>
</evidence>
<feature type="transmembrane region" description="Helical" evidence="6">
    <location>
        <begin position="311"/>
        <end position="336"/>
    </location>
</feature>
<name>A0A126PYX8_ALTMA</name>
<protein>
    <submittedName>
        <fullName evidence="8">Transporter</fullName>
    </submittedName>
</protein>
<dbReference type="PANTHER" id="PTHR43124:SF3">
    <property type="entry name" value="CHLORAMPHENICOL EFFLUX PUMP RV0191"/>
    <property type="match status" value="1"/>
</dbReference>
<dbReference type="InterPro" id="IPR036259">
    <property type="entry name" value="MFS_trans_sf"/>
</dbReference>
<dbReference type="SUPFAM" id="SSF103473">
    <property type="entry name" value="MFS general substrate transporter"/>
    <property type="match status" value="1"/>
</dbReference>
<reference evidence="8 9" key="1">
    <citation type="submission" date="2015-12" db="EMBL/GenBank/DDBJ databases">
        <authorList>
            <person name="Shamseldin A."/>
            <person name="Moawad H."/>
            <person name="Abd El-Rahim W.M."/>
            <person name="Sadowsky M.J."/>
        </authorList>
    </citation>
    <scope>NUCLEOTIDE SEQUENCE [LARGE SCALE GENOMIC DNA]</scope>
    <source>
        <strain evidence="8 9">D7</strain>
    </source>
</reference>
<feature type="transmembrane region" description="Helical" evidence="6">
    <location>
        <begin position="216"/>
        <end position="234"/>
    </location>
</feature>
<dbReference type="InterPro" id="IPR011701">
    <property type="entry name" value="MFS"/>
</dbReference>
<dbReference type="GO" id="GO:0005886">
    <property type="term" value="C:plasma membrane"/>
    <property type="evidence" value="ECO:0007669"/>
    <property type="project" value="UniProtKB-SubCell"/>
</dbReference>
<dbReference type="Pfam" id="PF07690">
    <property type="entry name" value="MFS_1"/>
    <property type="match status" value="1"/>
</dbReference>
<evidence type="ECO:0000256" key="2">
    <source>
        <dbReference type="ARBA" id="ARBA00022475"/>
    </source>
</evidence>
<keyword evidence="5 6" id="KW-0472">Membrane</keyword>
<dbReference type="EMBL" id="CP014323">
    <property type="protein sequence ID" value="AMJ97438.1"/>
    <property type="molecule type" value="Genomic_DNA"/>
</dbReference>
<dbReference type="OrthoDB" id="6327871at2"/>
<evidence type="ECO:0000259" key="7">
    <source>
        <dbReference type="PROSITE" id="PS50850"/>
    </source>
</evidence>
<feature type="transmembrane region" description="Helical" evidence="6">
    <location>
        <begin position="254"/>
        <end position="274"/>
    </location>
</feature>
<keyword evidence="2" id="KW-1003">Cell membrane</keyword>
<dbReference type="InterPro" id="IPR050189">
    <property type="entry name" value="MFS_Efflux_Transporters"/>
</dbReference>
<evidence type="ECO:0000256" key="6">
    <source>
        <dbReference type="SAM" id="Phobius"/>
    </source>
</evidence>